<accession>J9TJF4</accession>
<organism evidence="1 2">
    <name type="scientific">Syntrophotalea carbinolica (strain DSM 2380 / NBRC 103641 / GraBd1)</name>
    <name type="common">Pelobacter carbinolicus</name>
    <dbReference type="NCBI Taxonomy" id="338963"/>
    <lineage>
        <taxon>Bacteria</taxon>
        <taxon>Pseudomonadati</taxon>
        <taxon>Thermodesulfobacteriota</taxon>
        <taxon>Desulfuromonadia</taxon>
        <taxon>Desulfuromonadales</taxon>
        <taxon>Syntrophotaleaceae</taxon>
        <taxon>Syntrophotalea</taxon>
    </lineage>
</organism>
<dbReference type="Proteomes" id="UP000002534">
    <property type="component" value="Chromosome"/>
</dbReference>
<proteinExistence type="predicted"/>
<sequence>MDRCWSVGDFEGNKELNLTAGGFELNDTADSTNKTNRCPRCGGPLWYQRVGTDDGIAPGLSCVLCGFWRDVDDAPRGMTRQVVKNRNTRVPCSVVGCQNMIHLENNETGRCTKCNRLMFDWERSAKTKPAPIIKVLDRWIFNPDRKNNGGKN</sequence>
<dbReference type="STRING" id="338963.Pcar_3459"/>
<protein>
    <submittedName>
        <fullName evidence="1">Uncharacterized protein</fullName>
    </submittedName>
</protein>
<dbReference type="KEGG" id="pca:Pcar_3459"/>
<name>J9TJF4_SYNC1</name>
<keyword evidence="2" id="KW-1185">Reference proteome</keyword>
<evidence type="ECO:0000313" key="1">
    <source>
        <dbReference type="EMBL" id="AFR67609.1"/>
    </source>
</evidence>
<dbReference type="EMBL" id="CP000142">
    <property type="protein sequence ID" value="AFR67609.1"/>
    <property type="molecule type" value="Genomic_DNA"/>
</dbReference>
<reference evidence="2" key="1">
    <citation type="submission" date="2005-10" db="EMBL/GenBank/DDBJ databases">
        <title>Complete sequence of Pelobacter carbinolicus DSM 2380.</title>
        <authorList>
            <person name="Copeland A."/>
            <person name="Lucas S."/>
            <person name="Lapidus A."/>
            <person name="Barry K."/>
            <person name="Detter J.C."/>
            <person name="Glavina T."/>
            <person name="Hammon N."/>
            <person name="Israni S."/>
            <person name="Pitluck S."/>
            <person name="Chertkov O."/>
            <person name="Schmutz J."/>
            <person name="Larimer F."/>
            <person name="Land M."/>
            <person name="Kyrpides N."/>
            <person name="Ivanova N."/>
            <person name="Richardson P."/>
        </authorList>
    </citation>
    <scope>NUCLEOTIDE SEQUENCE [LARGE SCALE GENOMIC DNA]</scope>
    <source>
        <strain evidence="2">DSM 2380 / NBRC 103641 / GraBd1</strain>
    </source>
</reference>
<reference evidence="1 2" key="2">
    <citation type="journal article" date="2012" name="BMC Genomics">
        <title>The genome of Pelobacter carbinolicus reveals surprising metabolic capabilities and physiological features.</title>
        <authorList>
            <person name="Aklujkar M."/>
            <person name="Haveman S.A."/>
            <person name="Didonato R.Jr."/>
            <person name="Chertkov O."/>
            <person name="Han C.S."/>
            <person name="Land M.L."/>
            <person name="Brown P."/>
            <person name="Lovley D.R."/>
        </authorList>
    </citation>
    <scope>NUCLEOTIDE SEQUENCE [LARGE SCALE GENOMIC DNA]</scope>
    <source>
        <strain evidence="2">DSM 2380 / NBRC 103641 / GraBd1</strain>
    </source>
</reference>
<dbReference type="AlphaFoldDB" id="J9TJF4"/>
<gene>
    <name evidence="1" type="ordered locus">Pcar_3459</name>
</gene>
<evidence type="ECO:0000313" key="2">
    <source>
        <dbReference type="Proteomes" id="UP000002534"/>
    </source>
</evidence>
<dbReference type="HOGENOM" id="CLU_1720612_0_0_7"/>